<dbReference type="Gene3D" id="1.10.340.70">
    <property type="match status" value="1"/>
</dbReference>
<dbReference type="OrthoDB" id="1302327at2759"/>
<name>A0A1S4ASC1_TOBAC</name>
<protein>
    <recommendedName>
        <fullName evidence="4">Integrase zinc-binding domain-containing protein</fullName>
    </recommendedName>
</protein>
<accession>A0A1S4ASC1</accession>
<dbReference type="SUPFAM" id="SSF53098">
    <property type="entry name" value="Ribonuclease H-like"/>
    <property type="match status" value="1"/>
</dbReference>
<evidence type="ECO:0008006" key="4">
    <source>
        <dbReference type="Google" id="ProtNLM"/>
    </source>
</evidence>
<reference evidence="3" key="1">
    <citation type="submission" date="2025-08" db="UniProtKB">
        <authorList>
            <consortium name="RefSeq"/>
        </authorList>
    </citation>
    <scope>IDENTIFICATION</scope>
</reference>
<dbReference type="Pfam" id="PF17921">
    <property type="entry name" value="Integrase_H2C2"/>
    <property type="match status" value="1"/>
</dbReference>
<dbReference type="Pfam" id="PF13456">
    <property type="entry name" value="RVT_3"/>
    <property type="match status" value="1"/>
</dbReference>
<dbReference type="Gene3D" id="3.30.420.10">
    <property type="entry name" value="Ribonuclease H-like superfamily/Ribonuclease H"/>
    <property type="match status" value="2"/>
</dbReference>
<dbReference type="RefSeq" id="XP_016479408.1">
    <property type="nucleotide sequence ID" value="XM_016623922.1"/>
</dbReference>
<dbReference type="InterPro" id="IPR036397">
    <property type="entry name" value="RNaseH_sf"/>
</dbReference>
<dbReference type="KEGG" id="nta:107800698"/>
<dbReference type="InterPro" id="IPR002156">
    <property type="entry name" value="RNaseH_domain"/>
</dbReference>
<dbReference type="PANTHER" id="PTHR48475:SF1">
    <property type="entry name" value="RNASE H TYPE-1 DOMAIN-CONTAINING PROTEIN"/>
    <property type="match status" value="1"/>
</dbReference>
<proteinExistence type="predicted"/>
<feature type="domain" description="Integrase zinc-binding" evidence="2">
    <location>
        <begin position="140"/>
        <end position="196"/>
    </location>
</feature>
<evidence type="ECO:0000313" key="3">
    <source>
        <dbReference type="RefSeq" id="XP_016479408.1"/>
    </source>
</evidence>
<dbReference type="GO" id="GO:0003676">
    <property type="term" value="F:nucleic acid binding"/>
    <property type="evidence" value="ECO:0007669"/>
    <property type="project" value="InterPro"/>
</dbReference>
<organism evidence="3">
    <name type="scientific">Nicotiana tabacum</name>
    <name type="common">Common tobacco</name>
    <dbReference type="NCBI Taxonomy" id="4097"/>
    <lineage>
        <taxon>Eukaryota</taxon>
        <taxon>Viridiplantae</taxon>
        <taxon>Streptophyta</taxon>
        <taxon>Embryophyta</taxon>
        <taxon>Tracheophyta</taxon>
        <taxon>Spermatophyta</taxon>
        <taxon>Magnoliopsida</taxon>
        <taxon>eudicotyledons</taxon>
        <taxon>Gunneridae</taxon>
        <taxon>Pentapetalae</taxon>
        <taxon>asterids</taxon>
        <taxon>lamiids</taxon>
        <taxon>Solanales</taxon>
        <taxon>Solanaceae</taxon>
        <taxon>Nicotianoideae</taxon>
        <taxon>Nicotianeae</taxon>
        <taxon>Nicotiana</taxon>
    </lineage>
</organism>
<feature type="domain" description="RNase H type-1" evidence="1">
    <location>
        <begin position="2"/>
        <end position="52"/>
    </location>
</feature>
<evidence type="ECO:0000259" key="1">
    <source>
        <dbReference type="Pfam" id="PF13456"/>
    </source>
</evidence>
<dbReference type="InterPro" id="IPR041588">
    <property type="entry name" value="Integrase_H2C2"/>
</dbReference>
<dbReference type="PaxDb" id="4097-A0A1S4ASC1"/>
<evidence type="ECO:0000259" key="2">
    <source>
        <dbReference type="Pfam" id="PF17921"/>
    </source>
</evidence>
<dbReference type="STRING" id="4097.A0A1S4ASC1"/>
<dbReference type="InterPro" id="IPR012337">
    <property type="entry name" value="RNaseH-like_sf"/>
</dbReference>
<dbReference type="PANTHER" id="PTHR48475">
    <property type="entry name" value="RIBONUCLEASE H"/>
    <property type="match status" value="1"/>
</dbReference>
<gene>
    <name evidence="3" type="primary">LOC107800698</name>
</gene>
<sequence>MVNQVTGTFQIKEQRLQKYHTEICKLLPEFDECQLDQIPQAQNIEADGLAKSTAATKNFTTEDQSKVHLLNSLIDQIKVRNVNLTWDWRNRIATYLQDGILPNDKKEAKKLWMQAARYSIVHNDLYKRTYGGPLAKCLDPNQTRRVLEEVHEGHCGAHSGNQVLVRCLIRAGYYRPAMKKKAANFVKNCERCQKYAPMIHQAGAYAQIHEQEVIAFIWKNITCRFCLPKEINCDNGPEFAGKKVAEFFENGTSKEYCQRLTTPQATEVLWACRTTPKVSTGDAVIPVEVGEPSLRYFRESGSQNDDSRRQELDEIEERRDMAYVRMVAHKQQAKRYYNKRAKIGPLKVGAYMLKDKTQASKDPREGKLGTNWDDPYKITTAASKGSFTLETMEGKRLPNNWNITHLRYFNF</sequence>
<dbReference type="AlphaFoldDB" id="A0A1S4ASC1"/>
<dbReference type="GO" id="GO:0004523">
    <property type="term" value="F:RNA-DNA hybrid ribonuclease activity"/>
    <property type="evidence" value="ECO:0007669"/>
    <property type="project" value="InterPro"/>
</dbReference>